<reference evidence="2" key="1">
    <citation type="submission" date="2017-07" db="EMBL/GenBank/DDBJ databases">
        <authorList>
            <person name="Sun Z.S."/>
            <person name="Albrecht U."/>
            <person name="Echele G."/>
            <person name="Lee C.C."/>
        </authorList>
    </citation>
    <scope>NUCLEOTIDE SEQUENCE</scope>
    <source>
        <strain evidence="2">UFG-1</strain>
        <tissue evidence="2">Leaf</tissue>
    </source>
</reference>
<evidence type="ECO:0000313" key="4">
    <source>
        <dbReference type="Proteomes" id="UP000231279"/>
    </source>
</evidence>
<dbReference type="PANTHER" id="PTHR36022:SF1">
    <property type="entry name" value="GPI-ANCHORED ADHESIN-LIKE PROTEIN"/>
    <property type="match status" value="1"/>
</dbReference>
<organism evidence="2 4">
    <name type="scientific">Handroanthus impetiginosus</name>
    <dbReference type="NCBI Taxonomy" id="429701"/>
    <lineage>
        <taxon>Eukaryota</taxon>
        <taxon>Viridiplantae</taxon>
        <taxon>Streptophyta</taxon>
        <taxon>Embryophyta</taxon>
        <taxon>Tracheophyta</taxon>
        <taxon>Spermatophyta</taxon>
        <taxon>Magnoliopsida</taxon>
        <taxon>eudicotyledons</taxon>
        <taxon>Gunneridae</taxon>
        <taxon>Pentapetalae</taxon>
        <taxon>asterids</taxon>
        <taxon>lamiids</taxon>
        <taxon>Lamiales</taxon>
        <taxon>Bignoniaceae</taxon>
        <taxon>Crescentiina</taxon>
        <taxon>Tabebuia alliance</taxon>
        <taxon>Handroanthus</taxon>
    </lineage>
</organism>
<accession>A0A2G9FVZ6</accession>
<evidence type="ECO:0000313" key="2">
    <source>
        <dbReference type="EMBL" id="PIM97246.1"/>
    </source>
</evidence>
<gene>
    <name evidence="3" type="ORF">CDL12_27893</name>
    <name evidence="2" type="ORF">CDL12_30284</name>
</gene>
<comment type="caution">
    <text evidence="2">The sequence shown here is derived from an EMBL/GenBank/DDBJ whole genome shotgun (WGS) entry which is preliminary data.</text>
</comment>
<reference evidence="2" key="3">
    <citation type="journal article" date="2018" name="Gigascience">
        <title>Genome assembly of the pink ipe (Handroanthus impetiginosus, Bignoniaceae), a highly-valued ecologically keystone neotropical timber forest tree.</title>
        <authorList>
            <person name="Silva-Junior O.B."/>
            <person name="Novaes E."/>
            <person name="Grattapaglia D."/>
            <person name="Collevatti R.G."/>
        </authorList>
    </citation>
    <scope>NUCLEOTIDE SEQUENCE [LARGE SCALE GENOMIC DNA]</scope>
    <source>
        <strain evidence="2">UFG-1</strain>
        <tissue evidence="2">Leaf</tissue>
    </source>
</reference>
<dbReference type="EMBL" id="NKXS01010387">
    <property type="protein sequence ID" value="PIM97246.1"/>
    <property type="molecule type" value="Genomic_DNA"/>
</dbReference>
<dbReference type="PANTHER" id="PTHR36022">
    <property type="entry name" value="GPI-ANCHORED ADHESIN-LIKE PROTEIN"/>
    <property type="match status" value="1"/>
</dbReference>
<evidence type="ECO:0000313" key="3">
    <source>
        <dbReference type="EMBL" id="PIM99609.1"/>
    </source>
</evidence>
<keyword evidence="4" id="KW-1185">Reference proteome</keyword>
<dbReference type="STRING" id="429701.A0A2G9FVZ6"/>
<feature type="region of interest" description="Disordered" evidence="1">
    <location>
        <begin position="71"/>
        <end position="93"/>
    </location>
</feature>
<protein>
    <submittedName>
        <fullName evidence="2">Uncharacterized protein</fullName>
    </submittedName>
</protein>
<evidence type="ECO:0000256" key="1">
    <source>
        <dbReference type="SAM" id="MobiDB-lite"/>
    </source>
</evidence>
<sequence length="163" mass="18127">MDTNAKRMKPKQKQRENKRADLENRSPLQQLNGLQIGKKSSNLSSSSSSSVEAPKGCLGLLLSSNSSSAALSASSSRTHLERKHKALPKATNNVTDKSTAVALKVMPRSKENRVPRKPFSQISKNTKPIYKNAERFKLCFAVNKSKRGSAELVARYRIIFQFH</sequence>
<feature type="compositionally biased region" description="Low complexity" evidence="1">
    <location>
        <begin position="40"/>
        <end position="50"/>
    </location>
</feature>
<dbReference type="Proteomes" id="UP000231279">
    <property type="component" value="Unassembled WGS sequence"/>
</dbReference>
<proteinExistence type="predicted"/>
<reference evidence="4" key="2">
    <citation type="journal article" date="2018" name="Gigascience">
        <title>Genome assembly of the Pink Ipe (Handroanthus impetiginosus, Bignoniaceae), a highly valued, ecologically keystone Neotropical timber forest tree.</title>
        <authorList>
            <person name="Silva-Junior O.B."/>
            <person name="Grattapaglia D."/>
            <person name="Novaes E."/>
            <person name="Collevatti R.G."/>
        </authorList>
    </citation>
    <scope>NUCLEOTIDE SEQUENCE [LARGE SCALE GENOMIC DNA]</scope>
    <source>
        <strain evidence="4">cv. UFG-1</strain>
    </source>
</reference>
<feature type="region of interest" description="Disordered" evidence="1">
    <location>
        <begin position="1"/>
        <end position="54"/>
    </location>
</feature>
<dbReference type="EMBL" id="NKXS01007480">
    <property type="protein sequence ID" value="PIM99609.1"/>
    <property type="molecule type" value="Genomic_DNA"/>
</dbReference>
<dbReference type="AlphaFoldDB" id="A0A2G9FVZ6"/>
<feature type="compositionally biased region" description="Basic and acidic residues" evidence="1">
    <location>
        <begin position="13"/>
        <end position="24"/>
    </location>
</feature>
<name>A0A2G9FVZ6_9LAMI</name>
<feature type="compositionally biased region" description="Basic residues" evidence="1">
    <location>
        <begin position="1"/>
        <end position="12"/>
    </location>
</feature>